<dbReference type="Proteomes" id="UP000037939">
    <property type="component" value="Unassembled WGS sequence"/>
</dbReference>
<evidence type="ECO:0000313" key="2">
    <source>
        <dbReference type="EMBL" id="KPC55312.1"/>
    </source>
</evidence>
<sequence length="112" mass="12760">MTVNKYFNVVINPYFEVRAINEQGQQTESLSGMWRARMVETPFNGALHAVELRLVRDAPPVYLTDSHPMADKIDWYNFPHRSALFTPTAQSLRKDMPALPTPLREPTKSGGK</sequence>
<protein>
    <submittedName>
        <fullName evidence="2">Uncharacterized protein</fullName>
    </submittedName>
</protein>
<evidence type="ECO:0000313" key="3">
    <source>
        <dbReference type="Proteomes" id="UP000037939"/>
    </source>
</evidence>
<dbReference type="RefSeq" id="WP_053936023.1">
    <property type="nucleotide sequence ID" value="NZ_LAQT01000001.1"/>
</dbReference>
<feature type="region of interest" description="Disordered" evidence="1">
    <location>
        <begin position="89"/>
        <end position="112"/>
    </location>
</feature>
<evidence type="ECO:0000256" key="1">
    <source>
        <dbReference type="SAM" id="MobiDB-lite"/>
    </source>
</evidence>
<dbReference type="AlphaFoldDB" id="A0A0N0XMR8"/>
<reference evidence="2 3" key="1">
    <citation type="submission" date="2015-07" db="EMBL/GenBank/DDBJ databases">
        <title>Draft genome sequence of the Amantichitinum ursilacus IGB-41, a new chitin-degrading bacterium.</title>
        <authorList>
            <person name="Kirstahler P."/>
            <person name="Guenther M."/>
            <person name="Grumaz C."/>
            <person name="Rupp S."/>
            <person name="Zibek S."/>
            <person name="Sohn K."/>
        </authorList>
    </citation>
    <scope>NUCLEOTIDE SEQUENCE [LARGE SCALE GENOMIC DNA]</scope>
    <source>
        <strain evidence="2 3">IGB-41</strain>
    </source>
</reference>
<organism evidence="2 3">
    <name type="scientific">Amantichitinum ursilacus</name>
    <dbReference type="NCBI Taxonomy" id="857265"/>
    <lineage>
        <taxon>Bacteria</taxon>
        <taxon>Pseudomonadati</taxon>
        <taxon>Pseudomonadota</taxon>
        <taxon>Betaproteobacteria</taxon>
        <taxon>Neisseriales</taxon>
        <taxon>Chitinibacteraceae</taxon>
        <taxon>Amantichitinum</taxon>
    </lineage>
</organism>
<gene>
    <name evidence="2" type="ORF">WG78_01605</name>
</gene>
<comment type="caution">
    <text evidence="2">The sequence shown here is derived from an EMBL/GenBank/DDBJ whole genome shotgun (WGS) entry which is preliminary data.</text>
</comment>
<proteinExistence type="predicted"/>
<accession>A0A0N0XMR8</accession>
<keyword evidence="3" id="KW-1185">Reference proteome</keyword>
<dbReference type="EMBL" id="LAQT01000001">
    <property type="protein sequence ID" value="KPC55312.1"/>
    <property type="molecule type" value="Genomic_DNA"/>
</dbReference>
<name>A0A0N0XMR8_9NEIS</name>